<dbReference type="GO" id="GO:0030170">
    <property type="term" value="F:pyridoxal phosphate binding"/>
    <property type="evidence" value="ECO:0007669"/>
    <property type="project" value="TreeGrafter"/>
</dbReference>
<dbReference type="GO" id="GO:0000271">
    <property type="term" value="P:polysaccharide biosynthetic process"/>
    <property type="evidence" value="ECO:0007669"/>
    <property type="project" value="TreeGrafter"/>
</dbReference>
<dbReference type="GO" id="GO:0008483">
    <property type="term" value="F:transaminase activity"/>
    <property type="evidence" value="ECO:0007669"/>
    <property type="project" value="UniProtKB-KW"/>
</dbReference>
<evidence type="ECO:0000256" key="5">
    <source>
        <dbReference type="RuleBase" id="RU004508"/>
    </source>
</evidence>
<evidence type="ECO:0000313" key="6">
    <source>
        <dbReference type="EMBL" id="ABE54573.1"/>
    </source>
</evidence>
<dbReference type="PANTHER" id="PTHR30244:SF34">
    <property type="entry name" value="DTDP-4-AMINO-4,6-DIDEOXYGALACTOSE TRANSAMINASE"/>
    <property type="match status" value="1"/>
</dbReference>
<dbReference type="InterPro" id="IPR015424">
    <property type="entry name" value="PyrdxlP-dep_Trfase"/>
</dbReference>
<dbReference type="SUPFAM" id="SSF53383">
    <property type="entry name" value="PLP-dependent transferases"/>
    <property type="match status" value="1"/>
</dbReference>
<protein>
    <submittedName>
        <fullName evidence="6">DegT/DnrJ/EryC1/StrS aminotransferase</fullName>
    </submittedName>
</protein>
<dbReference type="EMBL" id="CP000302">
    <property type="protein sequence ID" value="ABE54573.1"/>
    <property type="molecule type" value="Genomic_DNA"/>
</dbReference>
<dbReference type="InterPro" id="IPR015421">
    <property type="entry name" value="PyrdxlP-dep_Trfase_major"/>
</dbReference>
<dbReference type="InterPro" id="IPR015422">
    <property type="entry name" value="PyrdxlP-dep_Trfase_small"/>
</dbReference>
<dbReference type="Proteomes" id="UP000001982">
    <property type="component" value="Chromosome"/>
</dbReference>
<dbReference type="AlphaFoldDB" id="Q12PQ3"/>
<dbReference type="Gene3D" id="3.90.1150.10">
    <property type="entry name" value="Aspartate Aminotransferase, domain 1"/>
    <property type="match status" value="1"/>
</dbReference>
<dbReference type="CDD" id="cd00616">
    <property type="entry name" value="AHBA_syn"/>
    <property type="match status" value="1"/>
</dbReference>
<dbReference type="OrthoDB" id="9804264at2"/>
<keyword evidence="6" id="KW-0032">Aminotransferase</keyword>
<evidence type="ECO:0000256" key="1">
    <source>
        <dbReference type="ARBA" id="ARBA00022898"/>
    </source>
</evidence>
<dbReference type="PIRSF" id="PIRSF000390">
    <property type="entry name" value="PLP_StrS"/>
    <property type="match status" value="1"/>
</dbReference>
<evidence type="ECO:0000313" key="7">
    <source>
        <dbReference type="Proteomes" id="UP000001982"/>
    </source>
</evidence>
<dbReference type="InterPro" id="IPR000653">
    <property type="entry name" value="DegT/StrS_aminotransferase"/>
</dbReference>
<dbReference type="Gene3D" id="3.40.640.10">
    <property type="entry name" value="Type I PLP-dependent aspartate aminotransferase-like (Major domain)"/>
    <property type="match status" value="1"/>
</dbReference>
<name>Q12PQ3_SHEDO</name>
<dbReference type="KEGG" id="sdn:Sden_1287"/>
<accession>Q12PQ3</accession>
<proteinExistence type="inferred from homology"/>
<reference evidence="6 7" key="1">
    <citation type="submission" date="2006-03" db="EMBL/GenBank/DDBJ databases">
        <title>Complete sequence of Shewanella denitrificans OS217.</title>
        <authorList>
            <consortium name="US DOE Joint Genome Institute"/>
            <person name="Copeland A."/>
            <person name="Lucas S."/>
            <person name="Lapidus A."/>
            <person name="Barry K."/>
            <person name="Detter J.C."/>
            <person name="Glavina del Rio T."/>
            <person name="Hammon N."/>
            <person name="Israni S."/>
            <person name="Dalin E."/>
            <person name="Tice H."/>
            <person name="Pitluck S."/>
            <person name="Brettin T."/>
            <person name="Bruce D."/>
            <person name="Han C."/>
            <person name="Tapia R."/>
            <person name="Gilna P."/>
            <person name="Kiss H."/>
            <person name="Schmutz J."/>
            <person name="Larimer F."/>
            <person name="Land M."/>
            <person name="Hauser L."/>
            <person name="Kyrpides N."/>
            <person name="Lykidis A."/>
            <person name="Richardson P."/>
        </authorList>
    </citation>
    <scope>NUCLEOTIDE SEQUENCE [LARGE SCALE GENOMIC DNA]</scope>
    <source>
        <strain evidence="7">OS217 / ATCC BAA-1090 / DSM 15013</strain>
    </source>
</reference>
<dbReference type="InterPro" id="IPR020026">
    <property type="entry name" value="PseC"/>
</dbReference>
<dbReference type="Pfam" id="PF01041">
    <property type="entry name" value="DegT_DnrJ_EryC1"/>
    <property type="match status" value="1"/>
</dbReference>
<feature type="modified residue" description="N6-(pyridoxal phosphate)lysine" evidence="4">
    <location>
        <position position="188"/>
    </location>
</feature>
<organism evidence="6 7">
    <name type="scientific">Shewanella denitrificans (strain OS217 / ATCC BAA-1090 / DSM 15013)</name>
    <dbReference type="NCBI Taxonomy" id="318161"/>
    <lineage>
        <taxon>Bacteria</taxon>
        <taxon>Pseudomonadati</taxon>
        <taxon>Pseudomonadota</taxon>
        <taxon>Gammaproteobacteria</taxon>
        <taxon>Alteromonadales</taxon>
        <taxon>Shewanellaceae</taxon>
        <taxon>Shewanella</taxon>
    </lineage>
</organism>
<dbReference type="PANTHER" id="PTHR30244">
    <property type="entry name" value="TRANSAMINASE"/>
    <property type="match status" value="1"/>
</dbReference>
<gene>
    <name evidence="6" type="ordered locus">Sden_1287</name>
</gene>
<evidence type="ECO:0000256" key="4">
    <source>
        <dbReference type="PIRSR" id="PIRSR000390-2"/>
    </source>
</evidence>
<dbReference type="RefSeq" id="WP_011495732.1">
    <property type="nucleotide sequence ID" value="NC_007954.1"/>
</dbReference>
<dbReference type="eggNOG" id="COG0399">
    <property type="taxonomic scope" value="Bacteria"/>
</dbReference>
<comment type="similarity">
    <text evidence="2 5">Belongs to the DegT/DnrJ/EryC1 family.</text>
</comment>
<dbReference type="HOGENOM" id="CLU_033332_0_3_6"/>
<feature type="active site" description="Proton acceptor" evidence="3">
    <location>
        <position position="188"/>
    </location>
</feature>
<dbReference type="STRING" id="318161.Sden_1287"/>
<keyword evidence="7" id="KW-1185">Reference proteome</keyword>
<sequence length="381" mass="42368">MIPYGKQHISQQDIDLVVQVLKSDYLTQGPKVPEFERVLCSYTDAKYSVVFNSATSALHIACLALNVGPGDLVWTSPITFVASANCALYAGADIDFVDVDFATGNMSVDALATKLIKAKEAGRLPKVIIPVHLAGHSCDMAAIHALASQYSIKIIEDASHGIGGHFGSKKIGACQYSDICIFSFHPVKIVTSAEGGAAMTNSHEIAEKMRLLRSHGIVKDTQHLLRPDEGDWYYEQQDLGFNYRMTELSAALGISQMSNIDAFVAKRNELASDYCSQLADLPLMTVTPIENSHSAYHLQIVLFDKDIDRKQVFNSMRAANIMVHVHYFPVHLQPYYLSLGFKEHDFPQAEAYYRQCLTLPLFPDLTSEQQRFVIDELKRCL</sequence>
<keyword evidence="1 4" id="KW-0663">Pyridoxal phosphate</keyword>
<dbReference type="NCBIfam" id="TIGR03588">
    <property type="entry name" value="PseC"/>
    <property type="match status" value="1"/>
</dbReference>
<evidence type="ECO:0000256" key="3">
    <source>
        <dbReference type="PIRSR" id="PIRSR000390-1"/>
    </source>
</evidence>
<keyword evidence="6" id="KW-0808">Transferase</keyword>
<evidence type="ECO:0000256" key="2">
    <source>
        <dbReference type="ARBA" id="ARBA00037999"/>
    </source>
</evidence>